<reference evidence="5 6" key="1">
    <citation type="journal article" date="2018" name="BMC Genomics">
        <title>Genomic evidence for intraspecific hybridization in a clonal and extremely halotolerant yeast.</title>
        <authorList>
            <person name="Gostincar C."/>
            <person name="Stajich J.E."/>
            <person name="Zupancic J."/>
            <person name="Zalar P."/>
            <person name="Gunde-Cimerman N."/>
        </authorList>
    </citation>
    <scope>NUCLEOTIDE SEQUENCE [LARGE SCALE GENOMIC DNA]</scope>
    <source>
        <strain evidence="4 6">EXF-6651</strain>
        <strain evidence="2 8">EXF-6654</strain>
        <strain evidence="1 7">EXF-6656</strain>
        <strain evidence="3 5">EXF-6669</strain>
    </source>
</reference>
<evidence type="ECO:0000313" key="8">
    <source>
        <dbReference type="Proteomes" id="UP000282582"/>
    </source>
</evidence>
<dbReference type="InterPro" id="IPR038883">
    <property type="entry name" value="AN11006-like"/>
</dbReference>
<evidence type="ECO:0000313" key="7">
    <source>
        <dbReference type="Proteomes" id="UP000281245"/>
    </source>
</evidence>
<dbReference type="Proteomes" id="UP000276864">
    <property type="component" value="Unassembled WGS sequence"/>
</dbReference>
<comment type="caution">
    <text evidence="1">The sequence shown here is derived from an EMBL/GenBank/DDBJ whole genome shotgun (WGS) entry which is preliminary data.</text>
</comment>
<sequence length="461" mass="51086">MPGRPHSTTIGFFDLPNDARKKIYERVLKLPHPIFLFQDGDTRVETFAPDRPPNWLALLHTSHQMHQEAAAILYSTNVYTLLDADGQGSNLIQGFLRCIGKGHAKTLSHLCITFPTIHRNLGGFQLSPDDAKMFELIRAECSKLEILETHLSGKPAIHLTETDRSMPDFTLEALTNLDRHVKSISSIQRFIVRVYSGRPAAHRMEVMRGLGWEVLPANKDEWCKLENVNTIHSSLLPPVLLNDLTGSNSTAAQDLGSSLRDPARDLLQLDAEPGAAARQGESESLIFHLTGFPGDVQELSRHSDDVRSTAWSADIWTAAFHEAVEKVGEDIDQAIIKGKDAEQLLKELERLDMDSNQRSAFSRGHEFLKTLQVPLQTFKMGLDLASPFTAIEPTTSVVVGVLRAVTAMAITLAGTKPDLAESVAAMLEQMSYIDDCDTLGQKANRLDIHQVRLRAFPLGSF</sequence>
<dbReference type="EMBL" id="QWIJ01000246">
    <property type="protein sequence ID" value="RMX85024.1"/>
    <property type="molecule type" value="Genomic_DNA"/>
</dbReference>
<dbReference type="AlphaFoldDB" id="A0A3M6X2B3"/>
<dbReference type="PANTHER" id="PTHR42085">
    <property type="entry name" value="F-BOX DOMAIN-CONTAINING PROTEIN"/>
    <property type="match status" value="1"/>
</dbReference>
<dbReference type="PANTHER" id="PTHR42085:SF7">
    <property type="entry name" value="F-BOX DOMAIN-CONTAINING PROTEIN"/>
    <property type="match status" value="1"/>
</dbReference>
<organism evidence="1 7">
    <name type="scientific">Hortaea werneckii</name>
    <name type="common">Black yeast</name>
    <name type="synonym">Cladosporium werneckii</name>
    <dbReference type="NCBI Taxonomy" id="91943"/>
    <lineage>
        <taxon>Eukaryota</taxon>
        <taxon>Fungi</taxon>
        <taxon>Dikarya</taxon>
        <taxon>Ascomycota</taxon>
        <taxon>Pezizomycotina</taxon>
        <taxon>Dothideomycetes</taxon>
        <taxon>Dothideomycetidae</taxon>
        <taxon>Mycosphaerellales</taxon>
        <taxon>Teratosphaeriaceae</taxon>
        <taxon>Hortaea</taxon>
    </lineage>
</organism>
<dbReference type="EMBL" id="QWIL01000001">
    <property type="protein sequence ID" value="RMY26478.1"/>
    <property type="molecule type" value="Genomic_DNA"/>
</dbReference>
<evidence type="ECO:0000313" key="6">
    <source>
        <dbReference type="Proteomes" id="UP000276864"/>
    </source>
</evidence>
<evidence type="ECO:0000313" key="3">
    <source>
        <dbReference type="EMBL" id="RMY26478.1"/>
    </source>
</evidence>
<accession>A0A3M6X2B3</accession>
<gene>
    <name evidence="4" type="ORF">D0866_00056</name>
    <name evidence="3" type="ORF">D0867_00027</name>
    <name evidence="2" type="ORF">D0868_06550</name>
    <name evidence="1" type="ORF">D0869_04138</name>
</gene>
<dbReference type="EMBL" id="QWIK01000498">
    <property type="protein sequence ID" value="RMY05173.1"/>
    <property type="molecule type" value="Genomic_DNA"/>
</dbReference>
<dbReference type="OrthoDB" id="62952at2759"/>
<dbReference type="EMBL" id="QWIM01000002">
    <property type="protein sequence ID" value="RMY42234.1"/>
    <property type="molecule type" value="Genomic_DNA"/>
</dbReference>
<proteinExistence type="predicted"/>
<evidence type="ECO:0000313" key="1">
    <source>
        <dbReference type="EMBL" id="RMX85024.1"/>
    </source>
</evidence>
<protein>
    <submittedName>
        <fullName evidence="1">Uncharacterized protein</fullName>
    </submittedName>
</protein>
<dbReference type="Proteomes" id="UP000271337">
    <property type="component" value="Unassembled WGS sequence"/>
</dbReference>
<dbReference type="Proteomes" id="UP000282582">
    <property type="component" value="Unassembled WGS sequence"/>
</dbReference>
<name>A0A3M6X2B3_HORWE</name>
<evidence type="ECO:0000313" key="2">
    <source>
        <dbReference type="EMBL" id="RMY05173.1"/>
    </source>
</evidence>
<evidence type="ECO:0000313" key="4">
    <source>
        <dbReference type="EMBL" id="RMY42234.1"/>
    </source>
</evidence>
<evidence type="ECO:0000313" key="5">
    <source>
        <dbReference type="Proteomes" id="UP000271337"/>
    </source>
</evidence>
<dbReference type="VEuPathDB" id="FungiDB:BTJ68_03087"/>
<dbReference type="Proteomes" id="UP000281245">
    <property type="component" value="Unassembled WGS sequence"/>
</dbReference>